<accession>A0ABY5ZRI4</accession>
<dbReference type="InterPro" id="IPR017853">
    <property type="entry name" value="GH"/>
</dbReference>
<dbReference type="InterPro" id="IPR050226">
    <property type="entry name" value="NagZ_Beta-hexosaminidase"/>
</dbReference>
<dbReference type="EMBL" id="CP092109">
    <property type="protein sequence ID" value="UWZ80515.1"/>
    <property type="molecule type" value="Genomic_DNA"/>
</dbReference>
<dbReference type="Pfam" id="PF00933">
    <property type="entry name" value="Glyco_hydro_3"/>
    <property type="match status" value="1"/>
</dbReference>
<dbReference type="InterPro" id="IPR001764">
    <property type="entry name" value="Glyco_hydro_3_N"/>
</dbReference>
<evidence type="ECO:0000313" key="5">
    <source>
        <dbReference type="EMBL" id="UWZ80515.1"/>
    </source>
</evidence>
<feature type="domain" description="Glycoside hydrolase family 3 N-terminal" evidence="4">
    <location>
        <begin position="29"/>
        <end position="364"/>
    </location>
</feature>
<evidence type="ECO:0000313" key="6">
    <source>
        <dbReference type="Proteomes" id="UP001060414"/>
    </source>
</evidence>
<dbReference type="Proteomes" id="UP001060414">
    <property type="component" value="Chromosome"/>
</dbReference>
<dbReference type="PANTHER" id="PTHR30480">
    <property type="entry name" value="BETA-HEXOSAMINIDASE-RELATED"/>
    <property type="match status" value="1"/>
</dbReference>
<comment type="similarity">
    <text evidence="1">Belongs to the glycosyl hydrolase 3 family.</text>
</comment>
<evidence type="ECO:0000259" key="4">
    <source>
        <dbReference type="Pfam" id="PF00933"/>
    </source>
</evidence>
<evidence type="ECO:0000256" key="3">
    <source>
        <dbReference type="ARBA" id="ARBA00023295"/>
    </source>
</evidence>
<gene>
    <name evidence="5" type="ORF">L9S41_03725</name>
</gene>
<dbReference type="PANTHER" id="PTHR30480:SF16">
    <property type="entry name" value="GLYCOSIDE HYDROLASE FAMILY 3 DOMAIN PROTEIN"/>
    <property type="match status" value="1"/>
</dbReference>
<evidence type="ECO:0000256" key="1">
    <source>
        <dbReference type="ARBA" id="ARBA00005336"/>
    </source>
</evidence>
<dbReference type="GO" id="GO:0016787">
    <property type="term" value="F:hydrolase activity"/>
    <property type="evidence" value="ECO:0007669"/>
    <property type="project" value="UniProtKB-KW"/>
</dbReference>
<sequence length="370" mass="40020">MKNSWVAALVIGIQLVLVSVAGASSSPSLEEKIGQMLMVGFRGTVVDKDHFVVRAISEKNLGGVILFDYDLDTRRSGRNIASPEQLKDLVAALQQASASPLLVAVDQEGGQVARLKAHDGFVPTVSHRSLGKLDDLEATTRLSLELAQTLAESGVSLNLAPVVDLCANPDNPIIARYERCFSADADQVIAHARAFIAAHRQAGVLTALKHFPGHGSSAADSHLGFTDITQSWSEVELAPFRRLIAEGQVDTVMTAHVFNARLDDQHPATLSSAVISGLLRKELDFDGVIISDDMQMGAITRHYSLADAIRLAIEAGVDILVFGNNLAYDEQIVERAIRIISELIDGGILCESRIQASYDRIQNLKLRIKK</sequence>
<organism evidence="5 6">
    <name type="scientific">Geoalkalibacter halelectricus</name>
    <dbReference type="NCBI Taxonomy" id="2847045"/>
    <lineage>
        <taxon>Bacteria</taxon>
        <taxon>Pseudomonadati</taxon>
        <taxon>Thermodesulfobacteriota</taxon>
        <taxon>Desulfuromonadia</taxon>
        <taxon>Desulfuromonadales</taxon>
        <taxon>Geoalkalibacteraceae</taxon>
        <taxon>Geoalkalibacter</taxon>
    </lineage>
</organism>
<keyword evidence="6" id="KW-1185">Reference proteome</keyword>
<evidence type="ECO:0000256" key="2">
    <source>
        <dbReference type="ARBA" id="ARBA00022801"/>
    </source>
</evidence>
<reference evidence="5" key="1">
    <citation type="journal article" date="2022" name="Environ. Microbiol.">
        <title>Geoalkalibacter halelectricus SAP #1 sp. nov. possessing extracellular electron transfer and mineral#reducing capabilities from a haloalkaline environment.</title>
        <authorList>
            <person name="Yadav S."/>
            <person name="Singh R."/>
            <person name="Sundharam S.S."/>
            <person name="Chaudhary S."/>
            <person name="Krishnamurthi S."/>
            <person name="Patil S.A."/>
        </authorList>
    </citation>
    <scope>NUCLEOTIDE SEQUENCE</scope>
    <source>
        <strain evidence="5">SAP-1</strain>
    </source>
</reference>
<dbReference type="InterPro" id="IPR036962">
    <property type="entry name" value="Glyco_hydro_3_N_sf"/>
</dbReference>
<dbReference type="SUPFAM" id="SSF51445">
    <property type="entry name" value="(Trans)glycosidases"/>
    <property type="match status" value="1"/>
</dbReference>
<dbReference type="Gene3D" id="3.20.20.300">
    <property type="entry name" value="Glycoside hydrolase, family 3, N-terminal domain"/>
    <property type="match status" value="1"/>
</dbReference>
<protein>
    <submittedName>
        <fullName evidence="5">Glycoside hydrolase family 3 protein</fullName>
    </submittedName>
</protein>
<name>A0ABY5ZRI4_9BACT</name>
<keyword evidence="2 5" id="KW-0378">Hydrolase</keyword>
<dbReference type="RefSeq" id="WP_260748871.1">
    <property type="nucleotide sequence ID" value="NZ_CP092109.1"/>
</dbReference>
<keyword evidence="3" id="KW-0326">Glycosidase</keyword>
<proteinExistence type="inferred from homology"/>